<dbReference type="GO" id="GO:0004521">
    <property type="term" value="F:RNA endonuclease activity"/>
    <property type="evidence" value="ECO:0007669"/>
    <property type="project" value="UniProtKB-UniRule"/>
</dbReference>
<feature type="binding site" evidence="8">
    <location>
        <position position="117"/>
    </location>
    <ligand>
        <name>Zn(2+)</name>
        <dbReference type="ChEBI" id="CHEBI:29105"/>
        <note>catalytic</note>
    </ligand>
</feature>
<name>A0AAW8B2S7_9GAMM</name>
<reference evidence="9" key="1">
    <citation type="journal article" date="2010" name="Int. J. Syst. Evol. Microbiol.">
        <title>Porticoccus litoralis gen. nov., sp. nov., a gammaproteobacterium isolated from the Yellow Sea.</title>
        <authorList>
            <person name="Oh H.M."/>
            <person name="Kim H."/>
            <person name="Kim K.M."/>
            <person name="Min G.S."/>
            <person name="Cho J.C."/>
        </authorList>
    </citation>
    <scope>NUCLEOTIDE SEQUENCE</scope>
    <source>
        <strain evidence="9">DSM 25064</strain>
    </source>
</reference>
<keyword evidence="6 8" id="KW-0378">Hydrolase</keyword>
<dbReference type="PROSITE" id="PS01306">
    <property type="entry name" value="UPF0054"/>
    <property type="match status" value="1"/>
</dbReference>
<keyword evidence="2 8" id="KW-0690">Ribosome biogenesis</keyword>
<dbReference type="NCBIfam" id="TIGR00043">
    <property type="entry name" value="rRNA maturation RNase YbeY"/>
    <property type="match status" value="1"/>
</dbReference>
<evidence type="ECO:0000256" key="3">
    <source>
        <dbReference type="ARBA" id="ARBA00022722"/>
    </source>
</evidence>
<dbReference type="PANTHER" id="PTHR46986">
    <property type="entry name" value="ENDORIBONUCLEASE YBEY, CHLOROPLASTIC"/>
    <property type="match status" value="1"/>
</dbReference>
<dbReference type="InterPro" id="IPR002036">
    <property type="entry name" value="YbeY"/>
</dbReference>
<accession>A0AAW8B2S7</accession>
<organism evidence="9 10">
    <name type="scientific">Porticoccus litoralis</name>
    <dbReference type="NCBI Taxonomy" id="434086"/>
    <lineage>
        <taxon>Bacteria</taxon>
        <taxon>Pseudomonadati</taxon>
        <taxon>Pseudomonadota</taxon>
        <taxon>Gammaproteobacteria</taxon>
        <taxon>Cellvibrionales</taxon>
        <taxon>Porticoccaceae</taxon>
        <taxon>Porticoccus</taxon>
    </lineage>
</organism>
<keyword evidence="5 8" id="KW-0255">Endonuclease</keyword>
<dbReference type="HAMAP" id="MF_00009">
    <property type="entry name" value="Endoribonucl_YbeY"/>
    <property type="match status" value="1"/>
</dbReference>
<dbReference type="GO" id="GO:0004222">
    <property type="term" value="F:metalloendopeptidase activity"/>
    <property type="evidence" value="ECO:0007669"/>
    <property type="project" value="InterPro"/>
</dbReference>
<comment type="caution">
    <text evidence="9">The sequence shown here is derived from an EMBL/GenBank/DDBJ whole genome shotgun (WGS) entry which is preliminary data.</text>
</comment>
<evidence type="ECO:0000256" key="6">
    <source>
        <dbReference type="ARBA" id="ARBA00022801"/>
    </source>
</evidence>
<evidence type="ECO:0000256" key="4">
    <source>
        <dbReference type="ARBA" id="ARBA00022723"/>
    </source>
</evidence>
<comment type="similarity">
    <text evidence="1 8">Belongs to the endoribonuclease YbeY family.</text>
</comment>
<keyword evidence="10" id="KW-1185">Reference proteome</keyword>
<feature type="binding site" evidence="8">
    <location>
        <position position="123"/>
    </location>
    <ligand>
        <name>Zn(2+)</name>
        <dbReference type="ChEBI" id="CHEBI:29105"/>
        <note>catalytic</note>
    </ligand>
</feature>
<keyword evidence="8" id="KW-0963">Cytoplasm</keyword>
<dbReference type="InterPro" id="IPR023091">
    <property type="entry name" value="MetalPrtase_cat_dom_sf_prd"/>
</dbReference>
<dbReference type="Gene3D" id="3.40.390.30">
    <property type="entry name" value="Metalloproteases ('zincins'), catalytic domain"/>
    <property type="match status" value="1"/>
</dbReference>
<dbReference type="GO" id="GO:0008270">
    <property type="term" value="F:zinc ion binding"/>
    <property type="evidence" value="ECO:0007669"/>
    <property type="project" value="UniProtKB-UniRule"/>
</dbReference>
<evidence type="ECO:0000256" key="1">
    <source>
        <dbReference type="ARBA" id="ARBA00010875"/>
    </source>
</evidence>
<dbReference type="GO" id="GO:0006364">
    <property type="term" value="P:rRNA processing"/>
    <property type="evidence" value="ECO:0007669"/>
    <property type="project" value="UniProtKB-UniRule"/>
</dbReference>
<comment type="cofactor">
    <cofactor evidence="8">
        <name>Zn(2+)</name>
        <dbReference type="ChEBI" id="CHEBI:29105"/>
    </cofactor>
    <text evidence="8">Binds 1 zinc ion.</text>
</comment>
<evidence type="ECO:0000256" key="2">
    <source>
        <dbReference type="ARBA" id="ARBA00022517"/>
    </source>
</evidence>
<comment type="function">
    <text evidence="8">Single strand-specific metallo-endoribonuclease involved in late-stage 70S ribosome quality control and in maturation of the 3' terminus of the 16S rRNA.</text>
</comment>
<sequence>MTELTLDMENVSSAVRVPNEDQIFQWASAALNDIDRALELSVRVVDEAESAELNEHYRHKTGPTNVLSFPADLPDELNLPLLGDLVICAPVVEQEAIQQTKTAEAHWAHMVIHGCLHLIGYDHVQDDDAEVMETLETNILVGLGFPPPYEETLSKSN</sequence>
<dbReference type="Proteomes" id="UP001178354">
    <property type="component" value="Unassembled WGS sequence"/>
</dbReference>
<dbReference type="Pfam" id="PF02130">
    <property type="entry name" value="YbeY"/>
    <property type="match status" value="1"/>
</dbReference>
<dbReference type="GO" id="GO:0005737">
    <property type="term" value="C:cytoplasm"/>
    <property type="evidence" value="ECO:0007669"/>
    <property type="project" value="UniProtKB-SubCell"/>
</dbReference>
<keyword evidence="3 8" id="KW-0540">Nuclease</keyword>
<reference evidence="9" key="2">
    <citation type="submission" date="2023-08" db="EMBL/GenBank/DDBJ databases">
        <authorList>
            <person name="Luo J."/>
        </authorList>
    </citation>
    <scope>NUCLEOTIDE SEQUENCE</scope>
    <source>
        <strain evidence="9">DSM 25064</strain>
    </source>
</reference>
<evidence type="ECO:0000313" key="9">
    <source>
        <dbReference type="EMBL" id="MDP1520207.1"/>
    </source>
</evidence>
<proteinExistence type="inferred from homology"/>
<dbReference type="AlphaFoldDB" id="A0AAW8B2S7"/>
<dbReference type="PANTHER" id="PTHR46986:SF1">
    <property type="entry name" value="ENDORIBONUCLEASE YBEY, CHLOROPLASTIC"/>
    <property type="match status" value="1"/>
</dbReference>
<gene>
    <name evidence="8 9" type="primary">ybeY</name>
    <name evidence="9" type="ORF">Q8A57_04410</name>
</gene>
<keyword evidence="7 8" id="KW-0862">Zinc</keyword>
<evidence type="ECO:0000256" key="7">
    <source>
        <dbReference type="ARBA" id="ARBA00022833"/>
    </source>
</evidence>
<dbReference type="SUPFAM" id="SSF55486">
    <property type="entry name" value="Metalloproteases ('zincins'), catalytic domain"/>
    <property type="match status" value="1"/>
</dbReference>
<dbReference type="EC" id="3.1.-.-" evidence="8"/>
<comment type="subcellular location">
    <subcellularLocation>
        <location evidence="8">Cytoplasm</location>
    </subcellularLocation>
</comment>
<feature type="binding site" evidence="8">
    <location>
        <position position="113"/>
    </location>
    <ligand>
        <name>Zn(2+)</name>
        <dbReference type="ChEBI" id="CHEBI:29105"/>
        <note>catalytic</note>
    </ligand>
</feature>
<dbReference type="EMBL" id="JAUUUU010000002">
    <property type="protein sequence ID" value="MDP1520207.1"/>
    <property type="molecule type" value="Genomic_DNA"/>
</dbReference>
<protein>
    <recommendedName>
        <fullName evidence="8">Endoribonuclease YbeY</fullName>
        <ecNumber evidence="8">3.1.-.-</ecNumber>
    </recommendedName>
</protein>
<evidence type="ECO:0000313" key="10">
    <source>
        <dbReference type="Proteomes" id="UP001178354"/>
    </source>
</evidence>
<evidence type="ECO:0000256" key="5">
    <source>
        <dbReference type="ARBA" id="ARBA00022759"/>
    </source>
</evidence>
<keyword evidence="8" id="KW-0698">rRNA processing</keyword>
<keyword evidence="4 8" id="KW-0479">Metal-binding</keyword>
<evidence type="ECO:0000256" key="8">
    <source>
        <dbReference type="HAMAP-Rule" id="MF_00009"/>
    </source>
</evidence>
<dbReference type="InterPro" id="IPR020549">
    <property type="entry name" value="YbeY_CS"/>
</dbReference>